<dbReference type="Gene3D" id="3.30.1250.10">
    <property type="entry name" value="Ribosome maturation protein SBDS, N-terminal domain"/>
    <property type="match status" value="1"/>
</dbReference>
<dbReference type="Proteomes" id="UP001174691">
    <property type="component" value="Unassembled WGS sequence"/>
</dbReference>
<reference evidence="2" key="1">
    <citation type="submission" date="2022-07" db="EMBL/GenBank/DDBJ databases">
        <title>Fungi with potential for degradation of polypropylene.</title>
        <authorList>
            <person name="Gostincar C."/>
        </authorList>
    </citation>
    <scope>NUCLEOTIDE SEQUENCE</scope>
    <source>
        <strain evidence="2">EXF-13287</strain>
    </source>
</reference>
<proteinExistence type="predicted"/>
<dbReference type="InterPro" id="IPR036786">
    <property type="entry name" value="Ribosome_mat_SBDS_N_sf"/>
</dbReference>
<gene>
    <name evidence="2" type="ORF">NKR19_g1613</name>
</gene>
<evidence type="ECO:0000313" key="2">
    <source>
        <dbReference type="EMBL" id="KAJ9162101.1"/>
    </source>
</evidence>
<dbReference type="InterPro" id="IPR019783">
    <property type="entry name" value="SDO1/SBDS_N"/>
</dbReference>
<evidence type="ECO:0000313" key="3">
    <source>
        <dbReference type="Proteomes" id="UP001174691"/>
    </source>
</evidence>
<dbReference type="AlphaFoldDB" id="A0AA38SC28"/>
<dbReference type="SUPFAM" id="SSF89895">
    <property type="entry name" value="FYSH domain"/>
    <property type="match status" value="1"/>
</dbReference>
<name>A0AA38SC28_9PEZI</name>
<sequence length="121" mass="13360">MSGKAQLTRVHYEGTNDDFFVFLDNVDDYKKWLTDGSVPLAEVVSSFKIFCKHKRSNQGMYDAASNADLDNEFGTHVDSEVIVKILRQGVLAEGQIAERNISRNDVNGGWATGLGPQGAHQ</sequence>
<feature type="domain" description="Ribosome maturation protein SDO1/SBDS N-terminal" evidence="1">
    <location>
        <begin position="8"/>
        <end position="95"/>
    </location>
</feature>
<keyword evidence="3" id="KW-1185">Reference proteome</keyword>
<protein>
    <recommendedName>
        <fullName evidence="1">Ribosome maturation protein SDO1/SBDS N-terminal domain-containing protein</fullName>
    </recommendedName>
</protein>
<dbReference type="EMBL" id="JANBVN010000015">
    <property type="protein sequence ID" value="KAJ9162101.1"/>
    <property type="molecule type" value="Genomic_DNA"/>
</dbReference>
<evidence type="ECO:0000259" key="1">
    <source>
        <dbReference type="Pfam" id="PF01172"/>
    </source>
</evidence>
<comment type="caution">
    <text evidence="2">The sequence shown here is derived from an EMBL/GenBank/DDBJ whole genome shotgun (WGS) entry which is preliminary data.</text>
</comment>
<dbReference type="Pfam" id="PF01172">
    <property type="entry name" value="SBDS_N"/>
    <property type="match status" value="1"/>
</dbReference>
<organism evidence="2 3">
    <name type="scientific">Coniochaeta hoffmannii</name>
    <dbReference type="NCBI Taxonomy" id="91930"/>
    <lineage>
        <taxon>Eukaryota</taxon>
        <taxon>Fungi</taxon>
        <taxon>Dikarya</taxon>
        <taxon>Ascomycota</taxon>
        <taxon>Pezizomycotina</taxon>
        <taxon>Sordariomycetes</taxon>
        <taxon>Sordariomycetidae</taxon>
        <taxon>Coniochaetales</taxon>
        <taxon>Coniochaetaceae</taxon>
        <taxon>Coniochaeta</taxon>
    </lineage>
</organism>
<accession>A0AA38SC28</accession>